<evidence type="ECO:0000256" key="3">
    <source>
        <dbReference type="ARBA" id="ARBA00022598"/>
    </source>
</evidence>
<feature type="coiled-coil region" evidence="11">
    <location>
        <begin position="744"/>
        <end position="779"/>
    </location>
</feature>
<reference evidence="13 14" key="1">
    <citation type="journal article" date="2018" name="MBio">
        <title>Comparative Genomics Reveals the Core Gene Toolbox for the Fungus-Insect Symbiosis.</title>
        <authorList>
            <person name="Wang Y."/>
            <person name="Stata M."/>
            <person name="Wang W."/>
            <person name="Stajich J.E."/>
            <person name="White M.M."/>
            <person name="Moncalvo J.M."/>
        </authorList>
    </citation>
    <scope>NUCLEOTIDE SEQUENCE [LARGE SCALE GENOMIC DNA]</scope>
    <source>
        <strain evidence="13 14">SWE-8-4</strain>
    </source>
</reference>
<dbReference type="PRINTS" id="PR00983">
    <property type="entry name" value="TRNASYNTHCYS"/>
</dbReference>
<evidence type="ECO:0000256" key="5">
    <source>
        <dbReference type="ARBA" id="ARBA00022741"/>
    </source>
</evidence>
<evidence type="ECO:0000256" key="2">
    <source>
        <dbReference type="ARBA" id="ARBA00012832"/>
    </source>
</evidence>
<dbReference type="GO" id="GO:0004817">
    <property type="term" value="F:cysteine-tRNA ligase activity"/>
    <property type="evidence" value="ECO:0007669"/>
    <property type="project" value="UniProtKB-EC"/>
</dbReference>
<dbReference type="HAMAP" id="MF_00041">
    <property type="entry name" value="Cys_tRNA_synth"/>
    <property type="match status" value="1"/>
</dbReference>
<evidence type="ECO:0000256" key="1">
    <source>
        <dbReference type="ARBA" id="ARBA00001947"/>
    </source>
</evidence>
<proteinExistence type="inferred from homology"/>
<evidence type="ECO:0000256" key="9">
    <source>
        <dbReference type="ARBA" id="ARBA00023146"/>
    </source>
</evidence>
<evidence type="ECO:0000256" key="10">
    <source>
        <dbReference type="ARBA" id="ARBA00031499"/>
    </source>
</evidence>
<keyword evidence="3" id="KW-0436">Ligase</keyword>
<evidence type="ECO:0000256" key="4">
    <source>
        <dbReference type="ARBA" id="ARBA00022723"/>
    </source>
</evidence>
<dbReference type="InterPro" id="IPR015803">
    <property type="entry name" value="Cys-tRNA-ligase"/>
</dbReference>
<keyword evidence="6" id="KW-0862">Zinc</keyword>
<dbReference type="GO" id="GO:0005524">
    <property type="term" value="F:ATP binding"/>
    <property type="evidence" value="ECO:0007669"/>
    <property type="project" value="UniProtKB-KW"/>
</dbReference>
<evidence type="ECO:0000256" key="6">
    <source>
        <dbReference type="ARBA" id="ARBA00022833"/>
    </source>
</evidence>
<feature type="domain" description="tRNA synthetases class I catalytic" evidence="12">
    <location>
        <begin position="101"/>
        <end position="533"/>
    </location>
</feature>
<keyword evidence="8" id="KW-0648">Protein biosynthesis</keyword>
<dbReference type="GO" id="GO:0006423">
    <property type="term" value="P:cysteinyl-tRNA aminoacylation"/>
    <property type="evidence" value="ECO:0007669"/>
    <property type="project" value="InterPro"/>
</dbReference>
<evidence type="ECO:0000313" key="13">
    <source>
        <dbReference type="EMBL" id="PVU91782.1"/>
    </source>
</evidence>
<keyword evidence="11" id="KW-0175">Coiled coil</keyword>
<dbReference type="AlphaFoldDB" id="A0A2T9YHF6"/>
<dbReference type="NCBIfam" id="TIGR00435">
    <property type="entry name" value="cysS"/>
    <property type="match status" value="1"/>
</dbReference>
<dbReference type="PANTHER" id="PTHR10890">
    <property type="entry name" value="CYSTEINYL-TRNA SYNTHETASE"/>
    <property type="match status" value="1"/>
</dbReference>
<evidence type="ECO:0000256" key="11">
    <source>
        <dbReference type="SAM" id="Coils"/>
    </source>
</evidence>
<evidence type="ECO:0000313" key="14">
    <source>
        <dbReference type="Proteomes" id="UP000245383"/>
    </source>
</evidence>
<dbReference type="PANTHER" id="PTHR10890:SF3">
    <property type="entry name" value="CYSTEINE--TRNA LIGASE, CYTOPLASMIC"/>
    <property type="match status" value="1"/>
</dbReference>
<dbReference type="EC" id="6.1.1.16" evidence="2"/>
<keyword evidence="9" id="KW-0030">Aminoacyl-tRNA synthetase</keyword>
<keyword evidence="14" id="KW-1185">Reference proteome</keyword>
<evidence type="ECO:0000259" key="12">
    <source>
        <dbReference type="Pfam" id="PF01406"/>
    </source>
</evidence>
<protein>
    <recommendedName>
        <fullName evidence="2">cysteine--tRNA ligase</fullName>
        <ecNumber evidence="2">6.1.1.16</ecNumber>
    </recommendedName>
    <alternativeName>
        <fullName evidence="10">Cysteinyl-tRNA synthetase</fullName>
    </alternativeName>
</protein>
<evidence type="ECO:0000256" key="8">
    <source>
        <dbReference type="ARBA" id="ARBA00022917"/>
    </source>
</evidence>
<keyword evidence="5" id="KW-0547">Nucleotide-binding</keyword>
<dbReference type="InterPro" id="IPR009080">
    <property type="entry name" value="tRNAsynth_Ia_anticodon-bd"/>
</dbReference>
<keyword evidence="4" id="KW-0479">Metal-binding</keyword>
<dbReference type="STRING" id="133385.A0A2T9YHF6"/>
<evidence type="ECO:0000256" key="7">
    <source>
        <dbReference type="ARBA" id="ARBA00022840"/>
    </source>
</evidence>
<dbReference type="EMBL" id="MBFR01000186">
    <property type="protein sequence ID" value="PVU91782.1"/>
    <property type="molecule type" value="Genomic_DNA"/>
</dbReference>
<sequence length="843" mass="95255">MFKNLNTSIQHSRRLFVQPTKFPLFHYPTSVCCTTPSFKLSLPLTTTSSFPKPLLFFSCLSFRNMSTLQKKELPSWAPVAPTSPSTGLSIKNSLTKTKVPFVPMNRNTVTWYGCGPTVYDASHLGHARNYVTFDYIRRIMESYFGYNMNIAMNITDIDDKIILRGRQAHLFSQKLKKTTYLDLELFSEVVQAWKEFIVARLNLAADHFNNENYESWKEQLLISQAKNLGLETDPKFSMHLSIASKGLVSIINASSQLAQRNCTTQAALDLLNGNEDIISIYLDKLYGASVTDPSVFLDLTQYWENDFMQDMDSLNVLKPDILLRVTEFIPEIISFVEKIISNGYAYESNGSVYFSVSSFDGVNGHYYAKLEPNSKGNQSLVDEGEGSLGTKLAGKNNQADFALWKASKPGEPAWDSPWGKGRPGWHIECSVMASEVFGEKIDIHTGGIDLTFPHHDNELAQSEAHFENHQWINYFMHTGHLHIEGSKMSKSLKNFITIKEALQKYTSRQLRLCFLLQKWDAPFDFKASSMEESISTEATITNFFAIAEDMQRRWNSGNNVFGPGGVRTFKKEEIALVSEFNQTESKIHSALCDSFDTPNAMKNILSLINKTNIYIRNKPNSQVENPSAVFMVAKYISKILRIFGLSDPKAKPSQIGWNATSGSSMQTDSTLAMDNERVVMPYLDIISKFRDSIRSIAKEKEINKGEILKACDDIRDNQLPKFGVLLDDREGDSLIKFVDPKNIAQEAEKKAKIAQEKKIEKQALQEANLKKKLARLEAGKVPPSELFKTGENAAKYCEWDSEGIPTKSIDGELIAKNKSKKLLKEYEAQKKLHNEYLKSLETA</sequence>
<keyword evidence="7" id="KW-0067">ATP-binding</keyword>
<dbReference type="Pfam" id="PF01406">
    <property type="entry name" value="tRNA-synt_1e"/>
    <property type="match status" value="1"/>
</dbReference>
<dbReference type="Proteomes" id="UP000245383">
    <property type="component" value="Unassembled WGS sequence"/>
</dbReference>
<accession>A0A2T9YHF6</accession>
<gene>
    <name evidence="13" type="ORF">BB561_004213</name>
</gene>
<dbReference type="CDD" id="cd00672">
    <property type="entry name" value="CysRS_core"/>
    <property type="match status" value="1"/>
</dbReference>
<comment type="caution">
    <text evidence="13">The sequence shown here is derived from an EMBL/GenBank/DDBJ whole genome shotgun (WGS) entry which is preliminary data.</text>
</comment>
<name>A0A2T9YHF6_9FUNG</name>
<organism evidence="13 14">
    <name type="scientific">Smittium simulii</name>
    <dbReference type="NCBI Taxonomy" id="133385"/>
    <lineage>
        <taxon>Eukaryota</taxon>
        <taxon>Fungi</taxon>
        <taxon>Fungi incertae sedis</taxon>
        <taxon>Zoopagomycota</taxon>
        <taxon>Kickxellomycotina</taxon>
        <taxon>Harpellomycetes</taxon>
        <taxon>Harpellales</taxon>
        <taxon>Legeriomycetaceae</taxon>
        <taxon>Smittium</taxon>
    </lineage>
</organism>
<dbReference type="SUPFAM" id="SSF52374">
    <property type="entry name" value="Nucleotidylyl transferase"/>
    <property type="match status" value="1"/>
</dbReference>
<dbReference type="Gene3D" id="3.40.50.620">
    <property type="entry name" value="HUPs"/>
    <property type="match status" value="2"/>
</dbReference>
<dbReference type="GO" id="GO:0005737">
    <property type="term" value="C:cytoplasm"/>
    <property type="evidence" value="ECO:0007669"/>
    <property type="project" value="TreeGrafter"/>
</dbReference>
<dbReference type="SUPFAM" id="SSF47323">
    <property type="entry name" value="Anticodon-binding domain of a subclass of class I aminoacyl-tRNA synthetases"/>
    <property type="match status" value="1"/>
</dbReference>
<dbReference type="InterPro" id="IPR032678">
    <property type="entry name" value="tRNA-synt_1_cat_dom"/>
</dbReference>
<dbReference type="GO" id="GO:0046872">
    <property type="term" value="F:metal ion binding"/>
    <property type="evidence" value="ECO:0007669"/>
    <property type="project" value="UniProtKB-KW"/>
</dbReference>
<dbReference type="OrthoDB" id="438179at2759"/>
<dbReference type="InterPro" id="IPR024909">
    <property type="entry name" value="Cys-tRNA/MSH_ligase"/>
</dbReference>
<comment type="cofactor">
    <cofactor evidence="1">
        <name>Zn(2+)</name>
        <dbReference type="ChEBI" id="CHEBI:29105"/>
    </cofactor>
</comment>
<dbReference type="InterPro" id="IPR014729">
    <property type="entry name" value="Rossmann-like_a/b/a_fold"/>
</dbReference>